<reference evidence="2 3" key="1">
    <citation type="submission" date="2012-11" db="EMBL/GenBank/DDBJ databases">
        <title>The complete genome sequence of Corynebacterium maris Coryn-1 (=DSM 45190).</title>
        <authorList>
            <person name="Schaffert L."/>
            <person name="Albersmeier A."/>
            <person name="Kalinowski J."/>
            <person name="Ruckert C."/>
        </authorList>
    </citation>
    <scope>NUCLEOTIDE SEQUENCE [LARGE SCALE GENOMIC DNA]</scope>
    <source>
        <strain evidence="3">Coryn-1</strain>
    </source>
</reference>
<dbReference type="AlphaFoldDB" id="S5SXI8"/>
<feature type="transmembrane region" description="Helical" evidence="1">
    <location>
        <begin position="103"/>
        <end position="122"/>
    </location>
</feature>
<evidence type="ECO:0000313" key="3">
    <source>
        <dbReference type="Proteomes" id="UP000015388"/>
    </source>
</evidence>
<name>S5SXI8_9CORY</name>
<evidence type="ECO:0000256" key="1">
    <source>
        <dbReference type="SAM" id="Phobius"/>
    </source>
</evidence>
<organism evidence="2 3">
    <name type="scientific">Corynebacterium maris DSM 45190</name>
    <dbReference type="NCBI Taxonomy" id="1224163"/>
    <lineage>
        <taxon>Bacteria</taxon>
        <taxon>Bacillati</taxon>
        <taxon>Actinomycetota</taxon>
        <taxon>Actinomycetes</taxon>
        <taxon>Mycobacteriales</taxon>
        <taxon>Corynebacteriaceae</taxon>
        <taxon>Corynebacterium</taxon>
    </lineage>
</organism>
<dbReference type="Proteomes" id="UP000015388">
    <property type="component" value="Chromosome"/>
</dbReference>
<feature type="transmembrane region" description="Helical" evidence="1">
    <location>
        <begin position="252"/>
        <end position="269"/>
    </location>
</feature>
<feature type="transmembrane region" description="Helical" evidence="1">
    <location>
        <begin position="156"/>
        <end position="179"/>
    </location>
</feature>
<dbReference type="HOGENOM" id="CLU_027642_0_0_11"/>
<feature type="transmembrane region" description="Helical" evidence="1">
    <location>
        <begin position="71"/>
        <end position="91"/>
    </location>
</feature>
<keyword evidence="1" id="KW-1133">Transmembrane helix</keyword>
<feature type="transmembrane region" description="Helical" evidence="1">
    <location>
        <begin position="321"/>
        <end position="345"/>
    </location>
</feature>
<dbReference type="EMBL" id="CP003924">
    <property type="protein sequence ID" value="AGS35852.1"/>
    <property type="molecule type" value="Genomic_DNA"/>
</dbReference>
<dbReference type="KEGG" id="cmd:B841_11900"/>
<sequence>MVAALAAWAVLLVGLLTWPLLRPGQLAARDMLVLDHPALTAAALGFGDLAARNVPQDGLLALVGTLLPASWFARVVIVVASAGAAAGAAWLTAVVRRRAGSPVTALPIAAAMTVAVWNPFAVERLLQGHWSLVVAAWLLPAIAAAGLTGRPLPQGLLIFAASLTPTGGLFAAATAVVTARGRHRLSALAVGVACCLPWVVPGLLAGAGATTSSAASVAAFAPRAEEHAGTLGALLGLGGIWNAAAVPASRTVGFALAGVLLFVVLLLSARRCPPVLLVLAAAGLSGAIAVWLLPGAVGWLVETVPGAGLLRDGQKLVALALPAYVALAGLARPIPAGLIVVLAILQVPDAPKAVQQIAPVHVAVDEGLVEFADGRDVFFPGRSGLSTRADGMVVVDPFTKALSVVQSGELVVDGVRVDAPSPRYEAAQRAWAKRDVEALAELGVGVVVDGERVVETGAPARGLPAAGVALLAWWLAVPLMLAGLWALRSRNLARSIP</sequence>
<accession>S5SXI8</accession>
<proteinExistence type="predicted"/>
<feature type="transmembrane region" description="Helical" evidence="1">
    <location>
        <begin position="468"/>
        <end position="487"/>
    </location>
</feature>
<dbReference type="PATRIC" id="fig|1224163.3.peg.2403"/>
<feature type="transmembrane region" description="Helical" evidence="1">
    <location>
        <begin position="276"/>
        <end position="301"/>
    </location>
</feature>
<keyword evidence="3" id="KW-1185">Reference proteome</keyword>
<gene>
    <name evidence="2" type="ORF">B841_11900</name>
</gene>
<evidence type="ECO:0000313" key="2">
    <source>
        <dbReference type="EMBL" id="AGS35852.1"/>
    </source>
</evidence>
<keyword evidence="1" id="KW-0472">Membrane</keyword>
<protein>
    <submittedName>
        <fullName evidence="2">Uncharacterized protein</fullName>
    </submittedName>
</protein>
<feature type="transmembrane region" description="Helical" evidence="1">
    <location>
        <begin position="185"/>
        <end position="207"/>
    </location>
</feature>
<dbReference type="eggNOG" id="ENOG502Z7TU">
    <property type="taxonomic scope" value="Bacteria"/>
</dbReference>
<keyword evidence="1" id="KW-0812">Transmembrane</keyword>
<dbReference type="STRING" id="1224163.B841_11900"/>
<feature type="transmembrane region" description="Helical" evidence="1">
    <location>
        <begin position="128"/>
        <end position="149"/>
    </location>
</feature>